<proteinExistence type="predicted"/>
<accession>A0A0C3CH64</accession>
<dbReference type="EMBL" id="KN831775">
    <property type="protein sequence ID" value="KIM43499.1"/>
    <property type="molecule type" value="Genomic_DNA"/>
</dbReference>
<reference evidence="1 2" key="1">
    <citation type="submission" date="2014-04" db="EMBL/GenBank/DDBJ databases">
        <authorList>
            <consortium name="DOE Joint Genome Institute"/>
            <person name="Kuo A."/>
            <person name="Gay G."/>
            <person name="Dore J."/>
            <person name="Kohler A."/>
            <person name="Nagy L.G."/>
            <person name="Floudas D."/>
            <person name="Copeland A."/>
            <person name="Barry K.W."/>
            <person name="Cichocki N."/>
            <person name="Veneault-Fourrey C."/>
            <person name="LaButti K."/>
            <person name="Lindquist E.A."/>
            <person name="Lipzen A."/>
            <person name="Lundell T."/>
            <person name="Morin E."/>
            <person name="Murat C."/>
            <person name="Sun H."/>
            <person name="Tunlid A."/>
            <person name="Henrissat B."/>
            <person name="Grigoriev I.V."/>
            <person name="Hibbett D.S."/>
            <person name="Martin F."/>
            <person name="Nordberg H.P."/>
            <person name="Cantor M.N."/>
            <person name="Hua S.X."/>
        </authorList>
    </citation>
    <scope>NUCLEOTIDE SEQUENCE [LARGE SCALE GENOMIC DNA]</scope>
    <source>
        <strain evidence="2">h7</strain>
    </source>
</reference>
<gene>
    <name evidence="1" type="ORF">M413DRAFT_382351</name>
</gene>
<sequence>MQDVNLVYSLSWFADINGLSLPCTCEFGVLSLLVCSHQCPLSALQWLEKSTSGTEEITDNQSEVSDDAMDLDSDFGEGTLPNIGTYFQSEEAMDVDP</sequence>
<dbReference type="Proteomes" id="UP000053424">
    <property type="component" value="Unassembled WGS sequence"/>
</dbReference>
<dbReference type="HOGENOM" id="CLU_2346950_0_0_1"/>
<keyword evidence="2" id="KW-1185">Reference proteome</keyword>
<protein>
    <submittedName>
        <fullName evidence="1">Uncharacterized protein</fullName>
    </submittedName>
</protein>
<organism evidence="1 2">
    <name type="scientific">Hebeloma cylindrosporum</name>
    <dbReference type="NCBI Taxonomy" id="76867"/>
    <lineage>
        <taxon>Eukaryota</taxon>
        <taxon>Fungi</taxon>
        <taxon>Dikarya</taxon>
        <taxon>Basidiomycota</taxon>
        <taxon>Agaricomycotina</taxon>
        <taxon>Agaricomycetes</taxon>
        <taxon>Agaricomycetidae</taxon>
        <taxon>Agaricales</taxon>
        <taxon>Agaricineae</taxon>
        <taxon>Hymenogastraceae</taxon>
        <taxon>Hebeloma</taxon>
    </lineage>
</organism>
<reference evidence="2" key="2">
    <citation type="submission" date="2015-01" db="EMBL/GenBank/DDBJ databases">
        <title>Evolutionary Origins and Diversification of the Mycorrhizal Mutualists.</title>
        <authorList>
            <consortium name="DOE Joint Genome Institute"/>
            <consortium name="Mycorrhizal Genomics Consortium"/>
            <person name="Kohler A."/>
            <person name="Kuo A."/>
            <person name="Nagy L.G."/>
            <person name="Floudas D."/>
            <person name="Copeland A."/>
            <person name="Barry K.W."/>
            <person name="Cichocki N."/>
            <person name="Veneault-Fourrey C."/>
            <person name="LaButti K."/>
            <person name="Lindquist E.A."/>
            <person name="Lipzen A."/>
            <person name="Lundell T."/>
            <person name="Morin E."/>
            <person name="Murat C."/>
            <person name="Riley R."/>
            <person name="Ohm R."/>
            <person name="Sun H."/>
            <person name="Tunlid A."/>
            <person name="Henrissat B."/>
            <person name="Grigoriev I.V."/>
            <person name="Hibbett D.S."/>
            <person name="Martin F."/>
        </authorList>
    </citation>
    <scope>NUCLEOTIDE SEQUENCE [LARGE SCALE GENOMIC DNA]</scope>
    <source>
        <strain evidence="2">h7</strain>
    </source>
</reference>
<dbReference type="AlphaFoldDB" id="A0A0C3CH64"/>
<evidence type="ECO:0000313" key="1">
    <source>
        <dbReference type="EMBL" id="KIM43499.1"/>
    </source>
</evidence>
<evidence type="ECO:0000313" key="2">
    <source>
        <dbReference type="Proteomes" id="UP000053424"/>
    </source>
</evidence>
<name>A0A0C3CH64_HEBCY</name>